<dbReference type="InterPro" id="IPR053144">
    <property type="entry name" value="Acetyltransferase_Butenolide"/>
</dbReference>
<gene>
    <name evidence="2" type="ORF">NP439_22430</name>
</gene>
<dbReference type="Proteomes" id="UP001059773">
    <property type="component" value="Chromosome"/>
</dbReference>
<dbReference type="EMBL" id="CP101914">
    <property type="protein sequence ID" value="UUI02760.1"/>
    <property type="molecule type" value="Genomic_DNA"/>
</dbReference>
<sequence length="137" mass="15828">MKFTYKEMKKLDKQCLEELYTDVDWSAYTKDTDMLQQSVENSLYVLTAWHDDELIGLIRVVGDGLSIIFIQDLLVKNAYHNQKIGSELMQSVLKKYADVRQKVLLTEEAPNTRYFYEKNGFKSCDQGVAVAFAQLKA</sequence>
<name>A0ABY5JR40_9BACI</name>
<evidence type="ECO:0000313" key="2">
    <source>
        <dbReference type="EMBL" id="UUI02760.1"/>
    </source>
</evidence>
<organism evidence="2 3">
    <name type="scientific">Oceanobacillus jeddahense</name>
    <dbReference type="NCBI Taxonomy" id="1462527"/>
    <lineage>
        <taxon>Bacteria</taxon>
        <taxon>Bacillati</taxon>
        <taxon>Bacillota</taxon>
        <taxon>Bacilli</taxon>
        <taxon>Bacillales</taxon>
        <taxon>Bacillaceae</taxon>
        <taxon>Oceanobacillus</taxon>
    </lineage>
</organism>
<dbReference type="PROSITE" id="PS51186">
    <property type="entry name" value="GNAT"/>
    <property type="match status" value="1"/>
</dbReference>
<feature type="domain" description="N-acetyltransferase" evidence="1">
    <location>
        <begin position="3"/>
        <end position="137"/>
    </location>
</feature>
<accession>A0ABY5JR40</accession>
<keyword evidence="3" id="KW-1185">Reference proteome</keyword>
<evidence type="ECO:0000259" key="1">
    <source>
        <dbReference type="PROSITE" id="PS51186"/>
    </source>
</evidence>
<evidence type="ECO:0000313" key="3">
    <source>
        <dbReference type="Proteomes" id="UP001059773"/>
    </source>
</evidence>
<proteinExistence type="predicted"/>
<reference evidence="2" key="1">
    <citation type="submission" date="2022-07" db="EMBL/GenBank/DDBJ databases">
        <title>FELIX.</title>
        <authorList>
            <person name="Wan K.H."/>
            <person name="Park S."/>
            <person name="Lawrence Q."/>
            <person name="Eichenberger J.P."/>
            <person name="Booth B.W."/>
            <person name="Piaggio A.J."/>
            <person name="Chandler J.C."/>
            <person name="Franklin A.B."/>
            <person name="Celniker S.E."/>
        </authorList>
    </citation>
    <scope>NUCLEOTIDE SEQUENCE</scope>
    <source>
        <strain evidence="2">QA-1986 374</strain>
    </source>
</reference>
<dbReference type="Gene3D" id="3.40.630.30">
    <property type="match status" value="1"/>
</dbReference>
<dbReference type="CDD" id="cd04301">
    <property type="entry name" value="NAT_SF"/>
    <property type="match status" value="1"/>
</dbReference>
<dbReference type="RefSeq" id="WP_256707958.1">
    <property type="nucleotide sequence ID" value="NZ_CP101914.1"/>
</dbReference>
<dbReference type="PANTHER" id="PTHR43233">
    <property type="entry name" value="FAMILY N-ACETYLTRANSFERASE, PUTATIVE (AFU_ORTHOLOGUE AFUA_6G03350)-RELATED"/>
    <property type="match status" value="1"/>
</dbReference>
<dbReference type="InterPro" id="IPR000182">
    <property type="entry name" value="GNAT_dom"/>
</dbReference>
<dbReference type="InterPro" id="IPR016181">
    <property type="entry name" value="Acyl_CoA_acyltransferase"/>
</dbReference>
<dbReference type="PANTHER" id="PTHR43233:SF1">
    <property type="entry name" value="FAMILY N-ACETYLTRANSFERASE, PUTATIVE (AFU_ORTHOLOGUE AFUA_6G03350)-RELATED"/>
    <property type="match status" value="1"/>
</dbReference>
<dbReference type="SUPFAM" id="SSF55729">
    <property type="entry name" value="Acyl-CoA N-acyltransferases (Nat)"/>
    <property type="match status" value="1"/>
</dbReference>
<protein>
    <submittedName>
        <fullName evidence="2">GNAT family N-acetyltransferase</fullName>
    </submittedName>
</protein>
<dbReference type="Pfam" id="PF13673">
    <property type="entry name" value="Acetyltransf_10"/>
    <property type="match status" value="1"/>
</dbReference>